<organism evidence="1 2">
    <name type="scientific">Prymnesium parvum</name>
    <name type="common">Toxic golden alga</name>
    <dbReference type="NCBI Taxonomy" id="97485"/>
    <lineage>
        <taxon>Eukaryota</taxon>
        <taxon>Haptista</taxon>
        <taxon>Haptophyta</taxon>
        <taxon>Prymnesiophyceae</taxon>
        <taxon>Prymnesiales</taxon>
        <taxon>Prymnesiaceae</taxon>
        <taxon>Prymnesium</taxon>
    </lineage>
</organism>
<reference evidence="1 2" key="1">
    <citation type="journal article" date="2024" name="Science">
        <title>Giant polyketide synthase enzymes in the biosynthesis of giant marine polyether toxins.</title>
        <authorList>
            <person name="Fallon T.R."/>
            <person name="Shende V.V."/>
            <person name="Wierzbicki I.H."/>
            <person name="Pendleton A.L."/>
            <person name="Watervoot N.F."/>
            <person name="Auber R.P."/>
            <person name="Gonzalez D.J."/>
            <person name="Wisecaver J.H."/>
            <person name="Moore B.S."/>
        </authorList>
    </citation>
    <scope>NUCLEOTIDE SEQUENCE [LARGE SCALE GENOMIC DNA]</scope>
    <source>
        <strain evidence="1 2">12B1</strain>
    </source>
</reference>
<accession>A0AB34K762</accession>
<gene>
    <name evidence="1" type="ORF">AB1Y20_010353</name>
</gene>
<keyword evidence="2" id="KW-1185">Reference proteome</keyword>
<evidence type="ECO:0000313" key="2">
    <source>
        <dbReference type="Proteomes" id="UP001515480"/>
    </source>
</evidence>
<proteinExistence type="predicted"/>
<dbReference type="EMBL" id="JBGBPQ010000002">
    <property type="protein sequence ID" value="KAL1529033.1"/>
    <property type="molecule type" value="Genomic_DNA"/>
</dbReference>
<comment type="caution">
    <text evidence="1">The sequence shown here is derived from an EMBL/GenBank/DDBJ whole genome shotgun (WGS) entry which is preliminary data.</text>
</comment>
<name>A0AB34K762_PRYPA</name>
<sequence length="98" mass="10924">MSEVRSTEGLVERTAAACLIAHATQLWNVADLPGLTKATVVRRSSASLMTRRQRRQRARADLARSTVWHTGRSGTRRAIYFVHVDLDLSAHPLSWLSA</sequence>
<protein>
    <submittedName>
        <fullName evidence="1">Uncharacterized protein</fullName>
    </submittedName>
</protein>
<dbReference type="AlphaFoldDB" id="A0AB34K762"/>
<dbReference type="Proteomes" id="UP001515480">
    <property type="component" value="Unassembled WGS sequence"/>
</dbReference>
<evidence type="ECO:0000313" key="1">
    <source>
        <dbReference type="EMBL" id="KAL1529033.1"/>
    </source>
</evidence>